<keyword evidence="2" id="KW-0472">Membrane</keyword>
<organism evidence="3 4">
    <name type="scientific">Umbra pygmaea</name>
    <name type="common">Eastern mudminnow</name>
    <dbReference type="NCBI Taxonomy" id="75934"/>
    <lineage>
        <taxon>Eukaryota</taxon>
        <taxon>Metazoa</taxon>
        <taxon>Chordata</taxon>
        <taxon>Craniata</taxon>
        <taxon>Vertebrata</taxon>
        <taxon>Euteleostomi</taxon>
        <taxon>Actinopterygii</taxon>
        <taxon>Neopterygii</taxon>
        <taxon>Teleostei</taxon>
        <taxon>Protacanthopterygii</taxon>
        <taxon>Esociformes</taxon>
        <taxon>Umbridae</taxon>
        <taxon>Umbra</taxon>
    </lineage>
</organism>
<feature type="region of interest" description="Disordered" evidence="1">
    <location>
        <begin position="219"/>
        <end position="253"/>
    </location>
</feature>
<dbReference type="InterPro" id="IPR013783">
    <property type="entry name" value="Ig-like_fold"/>
</dbReference>
<accession>A0ABD0WSV1</accession>
<feature type="compositionally biased region" description="Polar residues" evidence="1">
    <location>
        <begin position="219"/>
        <end position="232"/>
    </location>
</feature>
<keyword evidence="4" id="KW-1185">Reference proteome</keyword>
<name>A0ABD0WSV1_UMBPY</name>
<feature type="region of interest" description="Disordered" evidence="1">
    <location>
        <begin position="140"/>
        <end position="167"/>
    </location>
</feature>
<dbReference type="Proteomes" id="UP001557470">
    <property type="component" value="Unassembled WGS sequence"/>
</dbReference>
<evidence type="ECO:0000256" key="1">
    <source>
        <dbReference type="SAM" id="MobiDB-lite"/>
    </source>
</evidence>
<protein>
    <submittedName>
        <fullName evidence="3">Uncharacterized protein</fullName>
    </submittedName>
</protein>
<feature type="transmembrane region" description="Helical" evidence="2">
    <location>
        <begin position="106"/>
        <end position="131"/>
    </location>
</feature>
<evidence type="ECO:0000313" key="4">
    <source>
        <dbReference type="Proteomes" id="UP001557470"/>
    </source>
</evidence>
<evidence type="ECO:0000256" key="2">
    <source>
        <dbReference type="SAM" id="Phobius"/>
    </source>
</evidence>
<gene>
    <name evidence="3" type="ORF">UPYG_G00299600</name>
</gene>
<proteinExistence type="predicted"/>
<dbReference type="AlphaFoldDB" id="A0ABD0WSV1"/>
<keyword evidence="2" id="KW-1133">Transmembrane helix</keyword>
<comment type="caution">
    <text evidence="3">The sequence shown here is derived from an EMBL/GenBank/DDBJ whole genome shotgun (WGS) entry which is preliminary data.</text>
</comment>
<dbReference type="Gene3D" id="2.60.40.10">
    <property type="entry name" value="Immunoglobulins"/>
    <property type="match status" value="1"/>
</dbReference>
<feature type="compositionally biased region" description="Polar residues" evidence="1">
    <location>
        <begin position="240"/>
        <end position="253"/>
    </location>
</feature>
<reference evidence="3 4" key="1">
    <citation type="submission" date="2024-06" db="EMBL/GenBank/DDBJ databases">
        <authorList>
            <person name="Pan Q."/>
            <person name="Wen M."/>
            <person name="Jouanno E."/>
            <person name="Zahm M."/>
            <person name="Klopp C."/>
            <person name="Cabau C."/>
            <person name="Louis A."/>
            <person name="Berthelot C."/>
            <person name="Parey E."/>
            <person name="Roest Crollius H."/>
            <person name="Montfort J."/>
            <person name="Robinson-Rechavi M."/>
            <person name="Bouchez O."/>
            <person name="Lampietro C."/>
            <person name="Lopez Roques C."/>
            <person name="Donnadieu C."/>
            <person name="Postlethwait J."/>
            <person name="Bobe J."/>
            <person name="Verreycken H."/>
            <person name="Guiguen Y."/>
        </authorList>
    </citation>
    <scope>NUCLEOTIDE SEQUENCE [LARGE SCALE GENOMIC DNA]</scope>
    <source>
        <strain evidence="3">Up_M1</strain>
        <tissue evidence="3">Testis</tissue>
    </source>
</reference>
<dbReference type="EMBL" id="JAGEUA010000009">
    <property type="protein sequence ID" value="KAL0966742.1"/>
    <property type="molecule type" value="Genomic_DNA"/>
</dbReference>
<sequence length="253" mass="27017">MGSVSTVMEPITVTGDEGGEVNIPCPANVAREDKFFCSGGKELCSWDKNVIRMDEGTNPTNNGKYSLYFDHQENVFNVTITNLMLNNTATTSTPSTSTVIGSGASVAISIFVSLVILVLLLVFVLIIVYMWEHNKITAGSSASSMSANPGIKTEGGHDDGSDEDIETPLPYSSTSAAICTIYNTANLPRIPSDSLNYTNVHFPKDPTCPIETTVVSSHNFSTGNSNQSSAYSTIKHPHSSTEAPTIYSTVSQS</sequence>
<keyword evidence="2" id="KW-0812">Transmembrane</keyword>
<evidence type="ECO:0000313" key="3">
    <source>
        <dbReference type="EMBL" id="KAL0966742.1"/>
    </source>
</evidence>